<dbReference type="Proteomes" id="UP000070248">
    <property type="component" value="Unassembled WGS sequence"/>
</dbReference>
<comment type="caution">
    <text evidence="1">The sequence shown here is derived from an EMBL/GenBank/DDBJ whole genome shotgun (WGS) entry which is preliminary data.</text>
</comment>
<name>A0A133VQF0_9EURY</name>
<keyword evidence="2" id="KW-1185">Reference proteome</keyword>
<evidence type="ECO:0000313" key="1">
    <source>
        <dbReference type="EMBL" id="KXB08676.1"/>
    </source>
</evidence>
<dbReference type="EMBL" id="LHYL01000008">
    <property type="protein sequence ID" value="KXB08676.1"/>
    <property type="molecule type" value="Genomic_DNA"/>
</dbReference>
<accession>A0A133VQF0</accession>
<proteinExistence type="predicted"/>
<organism evidence="1 2">
    <name type="scientific">candidate division MSBL1 archaeon SCGC-AAA385M02</name>
    <dbReference type="NCBI Taxonomy" id="1698287"/>
    <lineage>
        <taxon>Archaea</taxon>
        <taxon>Methanobacteriati</taxon>
        <taxon>Methanobacteriota</taxon>
        <taxon>candidate division MSBL1</taxon>
    </lineage>
</organism>
<protein>
    <submittedName>
        <fullName evidence="1">Uncharacterized protein</fullName>
    </submittedName>
</protein>
<sequence length="85" mass="9971">MVKEIDLMQLSHAYERNYQLYLEHIKGKKGVVNPGKIKADIEKAKNLLDTIKDIAETKTLKDRVDYMIAKIHNQNIPALWYIWSD</sequence>
<reference evidence="1 2" key="1">
    <citation type="journal article" date="2016" name="Sci. Rep.">
        <title>Metabolic traits of an uncultured archaeal lineage -MSBL1- from brine pools of the Red Sea.</title>
        <authorList>
            <person name="Mwirichia R."/>
            <person name="Alam I."/>
            <person name="Rashid M."/>
            <person name="Vinu M."/>
            <person name="Ba-Alawi W."/>
            <person name="Anthony Kamau A."/>
            <person name="Kamanda Ngugi D."/>
            <person name="Goker M."/>
            <person name="Klenk H.P."/>
            <person name="Bajic V."/>
            <person name="Stingl U."/>
        </authorList>
    </citation>
    <scope>NUCLEOTIDE SEQUENCE [LARGE SCALE GENOMIC DNA]</scope>
    <source>
        <strain evidence="1">SCGC-AAA385M02</strain>
    </source>
</reference>
<gene>
    <name evidence="1" type="ORF">AKJ59_00640</name>
</gene>
<dbReference type="AlphaFoldDB" id="A0A133VQF0"/>
<evidence type="ECO:0000313" key="2">
    <source>
        <dbReference type="Proteomes" id="UP000070248"/>
    </source>
</evidence>